<organism evidence="5 6">
    <name type="scientific">Lagenidium giganteum</name>
    <dbReference type="NCBI Taxonomy" id="4803"/>
    <lineage>
        <taxon>Eukaryota</taxon>
        <taxon>Sar</taxon>
        <taxon>Stramenopiles</taxon>
        <taxon>Oomycota</taxon>
        <taxon>Peronosporomycetes</taxon>
        <taxon>Pythiales</taxon>
        <taxon>Pythiaceae</taxon>
    </lineage>
</organism>
<dbReference type="GO" id="GO:0005975">
    <property type="term" value="P:carbohydrate metabolic process"/>
    <property type="evidence" value="ECO:0007669"/>
    <property type="project" value="InterPro"/>
</dbReference>
<dbReference type="AlphaFoldDB" id="A0AAV2YW96"/>
<feature type="domain" description="CBM1" evidence="4">
    <location>
        <begin position="75"/>
        <end position="106"/>
    </location>
</feature>
<gene>
    <name evidence="5" type="ORF">N0F65_009791</name>
</gene>
<reference evidence="5" key="1">
    <citation type="submission" date="2022-11" db="EMBL/GenBank/DDBJ databases">
        <authorList>
            <person name="Morgan W.R."/>
            <person name="Tartar A."/>
        </authorList>
    </citation>
    <scope>NUCLEOTIDE SEQUENCE</scope>
    <source>
        <strain evidence="5">ARSEF 373</strain>
    </source>
</reference>
<dbReference type="Proteomes" id="UP001146120">
    <property type="component" value="Unassembled WGS sequence"/>
</dbReference>
<evidence type="ECO:0000256" key="1">
    <source>
        <dbReference type="ARBA" id="ARBA00022729"/>
    </source>
</evidence>
<comment type="caution">
    <text evidence="5">The sequence shown here is derived from an EMBL/GenBank/DDBJ whole genome shotgun (WGS) entry which is preliminary data.</text>
</comment>
<feature type="region of interest" description="Disordered" evidence="2">
    <location>
        <begin position="135"/>
        <end position="157"/>
    </location>
</feature>
<dbReference type="GO" id="GO:0005576">
    <property type="term" value="C:extracellular region"/>
    <property type="evidence" value="ECO:0007669"/>
    <property type="project" value="InterPro"/>
</dbReference>
<proteinExistence type="predicted"/>
<dbReference type="GO" id="GO:0030248">
    <property type="term" value="F:cellulose binding"/>
    <property type="evidence" value="ECO:0007669"/>
    <property type="project" value="InterPro"/>
</dbReference>
<sequence>MLVRYLCALLCAPMCFGQDFIPQLAKTSTKYELDQAASEQANELTNQPTVTTMLMLIPTIALAAATTAAADCSTPAYGACGDDNGIHCCPDNYYCQPWSSNYYQCMPAPSKRPKQITGVSLDGATSRYCTACSQQTAATSAPRRTAARPTLASPRAT</sequence>
<dbReference type="EMBL" id="DAKRPA010000133">
    <property type="protein sequence ID" value="DAZ97523.1"/>
    <property type="molecule type" value="Genomic_DNA"/>
</dbReference>
<protein>
    <recommendedName>
        <fullName evidence="4">CBM1 domain-containing protein</fullName>
    </recommendedName>
</protein>
<accession>A0AAV2YW96</accession>
<evidence type="ECO:0000313" key="6">
    <source>
        <dbReference type="Proteomes" id="UP001146120"/>
    </source>
</evidence>
<keyword evidence="6" id="KW-1185">Reference proteome</keyword>
<evidence type="ECO:0000313" key="5">
    <source>
        <dbReference type="EMBL" id="DAZ97523.1"/>
    </source>
</evidence>
<feature type="chain" id="PRO_5043943290" description="CBM1 domain-containing protein" evidence="3">
    <location>
        <begin position="18"/>
        <end position="157"/>
    </location>
</feature>
<keyword evidence="1 3" id="KW-0732">Signal</keyword>
<evidence type="ECO:0000259" key="4">
    <source>
        <dbReference type="SMART" id="SM00236"/>
    </source>
</evidence>
<dbReference type="SMART" id="SM00236">
    <property type="entry name" value="fCBD"/>
    <property type="match status" value="1"/>
</dbReference>
<reference evidence="5" key="2">
    <citation type="journal article" date="2023" name="Microbiol Resour">
        <title>Decontamination and Annotation of the Draft Genome Sequence of the Oomycete Lagenidium giganteum ARSEF 373.</title>
        <authorList>
            <person name="Morgan W.R."/>
            <person name="Tartar A."/>
        </authorList>
    </citation>
    <scope>NUCLEOTIDE SEQUENCE</scope>
    <source>
        <strain evidence="5">ARSEF 373</strain>
    </source>
</reference>
<dbReference type="InterPro" id="IPR000254">
    <property type="entry name" value="CBD"/>
</dbReference>
<name>A0AAV2YW96_9STRA</name>
<evidence type="ECO:0000256" key="2">
    <source>
        <dbReference type="SAM" id="MobiDB-lite"/>
    </source>
</evidence>
<feature type="signal peptide" evidence="3">
    <location>
        <begin position="1"/>
        <end position="17"/>
    </location>
</feature>
<evidence type="ECO:0000256" key="3">
    <source>
        <dbReference type="SAM" id="SignalP"/>
    </source>
</evidence>